<dbReference type="STRING" id="1314782.A0A165Q1C6"/>
<dbReference type="AlphaFoldDB" id="A0A165Q1C6"/>
<keyword evidence="3" id="KW-1185">Reference proteome</keyword>
<evidence type="ECO:0000313" key="3">
    <source>
        <dbReference type="Proteomes" id="UP000076761"/>
    </source>
</evidence>
<reference evidence="2 3" key="1">
    <citation type="journal article" date="2016" name="Mol. Biol. Evol.">
        <title>Comparative Genomics of Early-Diverging Mushroom-Forming Fungi Provides Insights into the Origins of Lignocellulose Decay Capabilities.</title>
        <authorList>
            <person name="Nagy L.G."/>
            <person name="Riley R."/>
            <person name="Tritt A."/>
            <person name="Adam C."/>
            <person name="Daum C."/>
            <person name="Floudas D."/>
            <person name="Sun H."/>
            <person name="Yadav J.S."/>
            <person name="Pangilinan J."/>
            <person name="Larsson K.H."/>
            <person name="Matsuura K."/>
            <person name="Barry K."/>
            <person name="Labutti K."/>
            <person name="Kuo R."/>
            <person name="Ohm R.A."/>
            <person name="Bhattacharya S.S."/>
            <person name="Shirouzu T."/>
            <person name="Yoshinaga Y."/>
            <person name="Martin F.M."/>
            <person name="Grigoriev I.V."/>
            <person name="Hibbett D.S."/>
        </authorList>
    </citation>
    <scope>NUCLEOTIDE SEQUENCE [LARGE SCALE GENOMIC DNA]</scope>
    <source>
        <strain evidence="2 3">HHB14362 ss-1</strain>
    </source>
</reference>
<dbReference type="EMBL" id="KV425603">
    <property type="protein sequence ID" value="KZT21783.1"/>
    <property type="molecule type" value="Genomic_DNA"/>
</dbReference>
<dbReference type="Proteomes" id="UP000076761">
    <property type="component" value="Unassembled WGS sequence"/>
</dbReference>
<dbReference type="InParanoid" id="A0A165Q1C6"/>
<proteinExistence type="predicted"/>
<evidence type="ECO:0000256" key="1">
    <source>
        <dbReference type="SAM" id="MobiDB-lite"/>
    </source>
</evidence>
<gene>
    <name evidence="2" type="ORF">NEOLEDRAFT_1181456</name>
</gene>
<organism evidence="2 3">
    <name type="scientific">Neolentinus lepideus HHB14362 ss-1</name>
    <dbReference type="NCBI Taxonomy" id="1314782"/>
    <lineage>
        <taxon>Eukaryota</taxon>
        <taxon>Fungi</taxon>
        <taxon>Dikarya</taxon>
        <taxon>Basidiomycota</taxon>
        <taxon>Agaricomycotina</taxon>
        <taxon>Agaricomycetes</taxon>
        <taxon>Gloeophyllales</taxon>
        <taxon>Gloeophyllaceae</taxon>
        <taxon>Neolentinus</taxon>
    </lineage>
</organism>
<feature type="region of interest" description="Disordered" evidence="1">
    <location>
        <begin position="81"/>
        <end position="104"/>
    </location>
</feature>
<name>A0A165Q1C6_9AGAM</name>
<accession>A0A165Q1C6</accession>
<evidence type="ECO:0000313" key="2">
    <source>
        <dbReference type="EMBL" id="KZT21783.1"/>
    </source>
</evidence>
<sequence>MTRTSEYFGQERRWERNYWQFNMPAIKATYLDQQTVFDPLFLTQHLWELPDEARRFILWTSFFGAIFKATEVALLINWEDPSTSSGSGNEDDHADRFLTIPKRR</sequence>
<dbReference type="OrthoDB" id="60033at2759"/>
<protein>
    <submittedName>
        <fullName evidence="2">Uncharacterized protein</fullName>
    </submittedName>
</protein>